<dbReference type="EMBL" id="LOBR01000018">
    <property type="protein sequence ID" value="KYN89457.1"/>
    <property type="molecule type" value="Genomic_DNA"/>
</dbReference>
<organism evidence="2 3">
    <name type="scientific">Vibrio cidicii</name>
    <dbReference type="NCBI Taxonomy" id="1763883"/>
    <lineage>
        <taxon>Bacteria</taxon>
        <taxon>Pseudomonadati</taxon>
        <taxon>Pseudomonadota</taxon>
        <taxon>Gammaproteobacteria</taxon>
        <taxon>Vibrionales</taxon>
        <taxon>Vibrionaceae</taxon>
        <taxon>Vibrio</taxon>
    </lineage>
</organism>
<name>A0A151L085_9VIBR</name>
<sequence length="78" mass="8570">MMSDFTQREKAVKEEQQSVEADELTLKFEAMEARIAELEAENKTLRDKLAGSELDAVNEPDVSLELTDDGAVALDVAA</sequence>
<evidence type="ECO:0000313" key="3">
    <source>
        <dbReference type="Proteomes" id="UP000075346"/>
    </source>
</evidence>
<gene>
    <name evidence="2" type="ORF">ATY37_12930</name>
</gene>
<evidence type="ECO:0000313" key="2">
    <source>
        <dbReference type="EMBL" id="KYN89457.1"/>
    </source>
</evidence>
<evidence type="ECO:0000256" key="1">
    <source>
        <dbReference type="SAM" id="Coils"/>
    </source>
</evidence>
<dbReference type="AlphaFoldDB" id="A0A151L085"/>
<accession>A0A151L085</accession>
<keyword evidence="1" id="KW-0175">Coiled coil</keyword>
<proteinExistence type="predicted"/>
<dbReference type="RefSeq" id="WP_061896623.1">
    <property type="nucleotide sequence ID" value="NZ_LOBR01000018.1"/>
</dbReference>
<dbReference type="Proteomes" id="UP000075346">
    <property type="component" value="Unassembled WGS sequence"/>
</dbReference>
<protein>
    <submittedName>
        <fullName evidence="2">Uncharacterized protein</fullName>
    </submittedName>
</protein>
<comment type="caution">
    <text evidence="2">The sequence shown here is derived from an EMBL/GenBank/DDBJ whole genome shotgun (WGS) entry which is preliminary data.</text>
</comment>
<feature type="coiled-coil region" evidence="1">
    <location>
        <begin position="21"/>
        <end position="55"/>
    </location>
</feature>
<reference evidence="3" key="1">
    <citation type="submission" date="2015-12" db="EMBL/GenBank/DDBJ databases">
        <authorList>
            <person name="Shamseldin A."/>
            <person name="Moawad H."/>
            <person name="Abd El-Rahim W.M."/>
            <person name="Sadowsky M.J."/>
        </authorList>
    </citation>
    <scope>NUCLEOTIDE SEQUENCE [LARGE SCALE GENOMIC DNA]</scope>
    <source>
        <strain evidence="3">2538-88</strain>
    </source>
</reference>